<evidence type="ECO:0000256" key="1">
    <source>
        <dbReference type="ARBA" id="ARBA00001412"/>
    </source>
</evidence>
<dbReference type="PANTHER" id="PTHR36447">
    <property type="entry name" value="BETA-GALACTOSIDASE GANA"/>
    <property type="match status" value="1"/>
</dbReference>
<proteinExistence type="inferred from homology"/>
<keyword evidence="4 11" id="KW-0479">Metal-binding</keyword>
<evidence type="ECO:0000256" key="6">
    <source>
        <dbReference type="ARBA" id="ARBA00022833"/>
    </source>
</evidence>
<dbReference type="EC" id="3.2.1.23" evidence="3 8"/>
<protein>
    <recommendedName>
        <fullName evidence="3 8">Beta-galactosidase</fullName>
        <shortName evidence="8">Beta-gal</shortName>
        <ecNumber evidence="3 8">3.2.1.23</ecNumber>
    </recommendedName>
</protein>
<dbReference type="Proteomes" id="UP000806542">
    <property type="component" value="Unassembled WGS sequence"/>
</dbReference>
<dbReference type="GO" id="GO:0004565">
    <property type="term" value="F:beta-galactosidase activity"/>
    <property type="evidence" value="ECO:0007669"/>
    <property type="project" value="UniProtKB-EC"/>
</dbReference>
<evidence type="ECO:0000256" key="7">
    <source>
        <dbReference type="ARBA" id="ARBA00023295"/>
    </source>
</evidence>
<dbReference type="Gene3D" id="3.40.50.880">
    <property type="match status" value="1"/>
</dbReference>
<comment type="caution">
    <text evidence="14">The sequence shown here is derived from an EMBL/GenBank/DDBJ whole genome shotgun (WGS) entry which is preliminary data.</text>
</comment>
<dbReference type="InterPro" id="IPR017853">
    <property type="entry name" value="GH"/>
</dbReference>
<keyword evidence="15" id="KW-1185">Reference proteome</keyword>
<dbReference type="EMBL" id="JADCKB010000001">
    <property type="protein sequence ID" value="MBE5038982.1"/>
    <property type="molecule type" value="Genomic_DNA"/>
</dbReference>
<dbReference type="Pfam" id="PF08532">
    <property type="entry name" value="Glyco_hydro_42M"/>
    <property type="match status" value="1"/>
</dbReference>
<feature type="binding site" evidence="11">
    <location>
        <position position="156"/>
    </location>
    <ligand>
        <name>Zn(2+)</name>
        <dbReference type="ChEBI" id="CHEBI:29105"/>
    </ligand>
</feature>
<sequence>MLLGVDYYPEQWDVSMMDADLDTIKELGCNVIRIGEFCWHMMEKTEGNYDFSFFDTVIAKAKAKGLKVIMGTPTATIPAWLAKKHPDILSEFENGRKRTFGGRHVYCFNSPVMYEYSEKIIRAELEHFKNEDAIVAWQIDNELGHESSDVCYCGQCQNAFRDYLRKKFHDDIDALNETYGTTFWSQEYNDFDEIPTPMATITTHNPALRLDWERFRKKSITDFAAFQAKLIKEIQPNAVVMHDFSGGGLEKHCDFSEIAKHLDQVAYNNYPVWGGQKEPIPPHEIAFGLDYIRGLKQENFWITEAIMGAQGHDVTGFLPRPNQAKMWSCQGMARGCSSLMYFRYRGNTKGAEQFCYGILDSDNIKRRKFYEVQSFFADISQYEKQLATPVVSKVAMAYDYDSLAAFRIQRQSILLDCVKEMQKLYKPFYDQNIMVDIIPQDASFDNYKILILPLMIIGKPELQARVKAFAQNGGIVILTYRSAVKNADNNLTLGKVLPVGYDDLTGIEVIETESLQDLNAFPLAGQGKMEGKSGYGGIFRDMIVAKDADVLYRYADTFYQEFAAVTRKQYGKGTAYYLGCSVDETTLGELIASVLQEAALQGIVSPDGVEVVHRGTDTDKICITMNHNAYTVETNGLKLAPFGYHIAPAKG</sequence>
<evidence type="ECO:0000256" key="2">
    <source>
        <dbReference type="ARBA" id="ARBA00005940"/>
    </source>
</evidence>
<dbReference type="InterPro" id="IPR013738">
    <property type="entry name" value="Beta_galactosidase_Trimer"/>
</dbReference>
<feature type="active site" description="Nucleophile" evidence="9">
    <location>
        <position position="304"/>
    </location>
</feature>
<feature type="binding site" evidence="10">
    <location>
        <position position="103"/>
    </location>
    <ligand>
        <name>substrate</name>
    </ligand>
</feature>
<feature type="domain" description="Glycoside hydrolase family 42 N-terminal" evidence="12">
    <location>
        <begin position="6"/>
        <end position="381"/>
    </location>
</feature>
<evidence type="ECO:0000256" key="4">
    <source>
        <dbReference type="ARBA" id="ARBA00022723"/>
    </source>
</evidence>
<comment type="catalytic activity">
    <reaction evidence="1 8">
        <text>Hydrolysis of terminal non-reducing beta-D-galactose residues in beta-D-galactosides.</text>
        <dbReference type="EC" id="3.2.1.23"/>
    </reaction>
</comment>
<evidence type="ECO:0000259" key="13">
    <source>
        <dbReference type="Pfam" id="PF08532"/>
    </source>
</evidence>
<feature type="binding site" evidence="11">
    <location>
        <position position="107"/>
    </location>
    <ligand>
        <name>Zn(2+)</name>
        <dbReference type="ChEBI" id="CHEBI:29105"/>
    </ligand>
</feature>
<dbReference type="GO" id="GO:0046872">
    <property type="term" value="F:metal ion binding"/>
    <property type="evidence" value="ECO:0007669"/>
    <property type="project" value="UniProtKB-KW"/>
</dbReference>
<dbReference type="PANTHER" id="PTHR36447:SF2">
    <property type="entry name" value="BETA-GALACTOSIDASE YESZ"/>
    <property type="match status" value="1"/>
</dbReference>
<dbReference type="InterPro" id="IPR003476">
    <property type="entry name" value="Glyco_hydro_42"/>
</dbReference>
<dbReference type="PIRSF" id="PIRSF001084">
    <property type="entry name" value="B-galactosidase"/>
    <property type="match status" value="1"/>
</dbReference>
<evidence type="ECO:0000259" key="12">
    <source>
        <dbReference type="Pfam" id="PF02449"/>
    </source>
</evidence>
<dbReference type="GO" id="GO:0009341">
    <property type="term" value="C:beta-galactosidase complex"/>
    <property type="evidence" value="ECO:0007669"/>
    <property type="project" value="InterPro"/>
</dbReference>
<feature type="binding site" evidence="11">
    <location>
        <position position="153"/>
    </location>
    <ligand>
        <name>Zn(2+)</name>
        <dbReference type="ChEBI" id="CHEBI:29105"/>
    </ligand>
</feature>
<feature type="binding site" evidence="11">
    <location>
        <position position="151"/>
    </location>
    <ligand>
        <name>Zn(2+)</name>
        <dbReference type="ChEBI" id="CHEBI:29105"/>
    </ligand>
</feature>
<name>A0A9D5R7M4_9FIRM</name>
<feature type="domain" description="Beta-galactosidase trimerisation" evidence="13">
    <location>
        <begin position="393"/>
        <end position="600"/>
    </location>
</feature>
<dbReference type="GO" id="GO:0005975">
    <property type="term" value="P:carbohydrate metabolic process"/>
    <property type="evidence" value="ECO:0007669"/>
    <property type="project" value="InterPro"/>
</dbReference>
<dbReference type="AlphaFoldDB" id="A0A9D5R7M4"/>
<evidence type="ECO:0000256" key="9">
    <source>
        <dbReference type="PIRSR" id="PIRSR001084-1"/>
    </source>
</evidence>
<evidence type="ECO:0000313" key="15">
    <source>
        <dbReference type="Proteomes" id="UP000806542"/>
    </source>
</evidence>
<evidence type="ECO:0000313" key="14">
    <source>
        <dbReference type="EMBL" id="MBE5038982.1"/>
    </source>
</evidence>
<dbReference type="Pfam" id="PF02449">
    <property type="entry name" value="Glyco_hydro_42"/>
    <property type="match status" value="1"/>
</dbReference>
<evidence type="ECO:0000256" key="3">
    <source>
        <dbReference type="ARBA" id="ARBA00012756"/>
    </source>
</evidence>
<comment type="similarity">
    <text evidence="2 8">Belongs to the glycosyl hydrolase 42 family.</text>
</comment>
<reference evidence="14" key="1">
    <citation type="submission" date="2020-10" db="EMBL/GenBank/DDBJ databases">
        <title>ChiBAC.</title>
        <authorList>
            <person name="Zenner C."/>
            <person name="Hitch T.C.A."/>
            <person name="Clavel T."/>
        </authorList>
    </citation>
    <scope>NUCLEOTIDE SEQUENCE</scope>
    <source>
        <strain evidence="14">DSM 107454</strain>
    </source>
</reference>
<dbReference type="Gene3D" id="3.20.20.80">
    <property type="entry name" value="Glycosidases"/>
    <property type="match status" value="1"/>
</dbReference>
<organism evidence="14 15">
    <name type="scientific">Ructibacterium gallinarum</name>
    <dbReference type="NCBI Taxonomy" id="2779355"/>
    <lineage>
        <taxon>Bacteria</taxon>
        <taxon>Bacillati</taxon>
        <taxon>Bacillota</taxon>
        <taxon>Clostridia</taxon>
        <taxon>Eubacteriales</taxon>
        <taxon>Oscillospiraceae</taxon>
        <taxon>Ructibacterium</taxon>
    </lineage>
</organism>
<accession>A0A9D5R7M4</accession>
<evidence type="ECO:0000256" key="8">
    <source>
        <dbReference type="PIRNR" id="PIRNR001084"/>
    </source>
</evidence>
<feature type="binding site" evidence="10">
    <location>
        <position position="141"/>
    </location>
    <ligand>
        <name>substrate</name>
    </ligand>
</feature>
<evidence type="ECO:0000256" key="10">
    <source>
        <dbReference type="PIRSR" id="PIRSR001084-2"/>
    </source>
</evidence>
<dbReference type="SUPFAM" id="SSF51445">
    <property type="entry name" value="(Trans)glycosidases"/>
    <property type="match status" value="1"/>
</dbReference>
<dbReference type="SUPFAM" id="SSF52317">
    <property type="entry name" value="Class I glutamine amidotransferase-like"/>
    <property type="match status" value="1"/>
</dbReference>
<dbReference type="InterPro" id="IPR029062">
    <property type="entry name" value="Class_I_gatase-like"/>
</dbReference>
<dbReference type="InterPro" id="IPR013529">
    <property type="entry name" value="Glyco_hydro_42_N"/>
</dbReference>
<evidence type="ECO:0000256" key="5">
    <source>
        <dbReference type="ARBA" id="ARBA00022801"/>
    </source>
</evidence>
<dbReference type="CDD" id="cd03143">
    <property type="entry name" value="A4_beta-galactosidase_middle_domain"/>
    <property type="match status" value="1"/>
</dbReference>
<keyword evidence="5 8" id="KW-0378">Hydrolase</keyword>
<feature type="active site" description="Proton donor" evidence="9">
    <location>
        <position position="142"/>
    </location>
</feature>
<evidence type="ECO:0000256" key="11">
    <source>
        <dbReference type="PIRSR" id="PIRSR001084-3"/>
    </source>
</evidence>
<keyword evidence="6 11" id="KW-0862">Zinc</keyword>
<keyword evidence="7 8" id="KW-0326">Glycosidase</keyword>
<gene>
    <name evidence="14" type="ORF">INF28_00680</name>
</gene>